<evidence type="ECO:0000256" key="1">
    <source>
        <dbReference type="SAM" id="SignalP"/>
    </source>
</evidence>
<feature type="signal peptide" evidence="1">
    <location>
        <begin position="1"/>
        <end position="29"/>
    </location>
</feature>
<dbReference type="EMBL" id="CP012159">
    <property type="protein sequence ID" value="AKT41646.1"/>
    <property type="molecule type" value="Genomic_DNA"/>
</dbReference>
<feature type="chain" id="PRO_5005459662" evidence="1">
    <location>
        <begin position="30"/>
        <end position="545"/>
    </location>
</feature>
<protein>
    <submittedName>
        <fullName evidence="2">Uncharacterized protein</fullName>
    </submittedName>
</protein>
<keyword evidence="1" id="KW-0732">Signal</keyword>
<accession>A0A0K1ELG9</accession>
<organism evidence="2 3">
    <name type="scientific">Chondromyces crocatus</name>
    <dbReference type="NCBI Taxonomy" id="52"/>
    <lineage>
        <taxon>Bacteria</taxon>
        <taxon>Pseudomonadati</taxon>
        <taxon>Myxococcota</taxon>
        <taxon>Polyangia</taxon>
        <taxon>Polyangiales</taxon>
        <taxon>Polyangiaceae</taxon>
        <taxon>Chondromyces</taxon>
    </lineage>
</organism>
<dbReference type="AlphaFoldDB" id="A0A0K1ELG9"/>
<dbReference type="KEGG" id="ccro:CMC5_058520"/>
<sequence>MTRPTTPRVRFIAFVTGAASLFTTHPARAVDVELQSTTLTQAYEVTSPWGSPNLDRRRLLQTISLGLYNLQGQHSPNRPDYSVMMMLRLDADFGANAHLSGADAGGETDYARGGGARYLPGYQAALVDVMFGYVEGKRLADGWLGFRLGRQYIVDALGWWSFDGARVQLTTPYFVQAEIYGGFEQRGGLPLSTSRYEPQGIWRGSHARFGAAAGQPNSTTYPSYQFSAPAPAFGVALETSGLSFAHGRFTYRRVYNTAASITQQFPGASGNYPTLDEVRISQERIGYELGANLPSVGGLKGGFSYDLYNQLVGMAQGSIDLYLGQRLTGGVDVDYFVPTFDADSIWNWFTRSPITTATGRVNMRLSERFDIAASGGVRSWSTDADPESFRRGQCAELGLSISTCDGAFSETDSLKSYTRAEENRTTSLSADALANLSGRYRLLSAELGLRAMLQAGKQGRRLGADLSGEKRLDGGRYAFNARVSLYDWDDPLRPDRSATSFMYVLGAGYRLLQMADMRLEWEHDMNRLVGHRFRVLGALSLRVSR</sequence>
<keyword evidence="3" id="KW-1185">Reference proteome</keyword>
<dbReference type="STRING" id="52.CMC5_058520"/>
<evidence type="ECO:0000313" key="3">
    <source>
        <dbReference type="Proteomes" id="UP000067626"/>
    </source>
</evidence>
<reference evidence="2 3" key="1">
    <citation type="submission" date="2015-07" db="EMBL/GenBank/DDBJ databases">
        <title>Genome analysis of myxobacterium Chondromyces crocatus Cm c5 reveals a high potential for natural compound synthesis and the genetic basis for the loss of fruiting body formation.</title>
        <authorList>
            <person name="Zaburannyi N."/>
            <person name="Bunk B."/>
            <person name="Maier J."/>
            <person name="Overmann J."/>
            <person name="Mueller R."/>
        </authorList>
    </citation>
    <scope>NUCLEOTIDE SEQUENCE [LARGE SCALE GENOMIC DNA]</scope>
    <source>
        <strain evidence="2 3">Cm c5</strain>
    </source>
</reference>
<evidence type="ECO:0000313" key="2">
    <source>
        <dbReference type="EMBL" id="AKT41646.1"/>
    </source>
</evidence>
<dbReference type="Proteomes" id="UP000067626">
    <property type="component" value="Chromosome"/>
</dbReference>
<name>A0A0K1ELG9_CHOCO</name>
<gene>
    <name evidence="2" type="ORF">CMC5_058520</name>
</gene>
<proteinExistence type="predicted"/>